<sequence length="612" mass="69143">MATGDFVDTYGFRRPTQILFRKDKISTQWENILPVGPGFNNLGNTCYMNVALQALIYTPPLTNYLLKNEHSSSCKIMDFCALCELEQLTNRSFSSSKQTDENQAISPKKLVGHLRAIVKHFRIGRQEDAHEFIRHLIDVMQRNCLNGFDSKMDERIKETTLIHQVFGGYFRSQINCSTCDTEVNTFDPFLDLSLEVKSCKSLEKALEMFTKSQELSGDNSYFCDRCDKLSPAAKKMTVYEAPVVLTIQLKRFLFASSTASKLAKPMSYPETLDINPYVSNNSDPIPLYKLYAVIVHTGGSCTTGHYYIMVKTPSGSWYSIDDDKVRQVSQENVLKEKAYMLFYVQSSTKPQKSQVHPTAAKQKRSDITKPDVPIASTSTQINDEVGEVISRQTFKKKLKDRKKIPNQPKAQETVAKPKTQKAVDAKLPSLTEIELPVKSAPSSQRAPAVSTEKPDEATSLKVQLESVKNSATDDGDVTAEVVRKPRVVSEGPVINWDENVDSKRSKLDIVIEKEAAREPKALTELQGNSQFDRQVLSWDDTSDIQSARDDVLSEFKSKHKRPSSYDAEYDRGKVKKVKAKKVQVFSEKNAFQSEQNFRNLTKKMPPSKRSKK</sequence>
<dbReference type="AlphaFoldDB" id="A0A1Y1YP39"/>
<accession>A0A1Y1YP39</accession>
<feature type="region of interest" description="Disordered" evidence="8">
    <location>
        <begin position="396"/>
        <end position="459"/>
    </location>
</feature>
<keyword evidence="4 7" id="KW-0833">Ubl conjugation pathway</keyword>
<dbReference type="SUPFAM" id="SSF54001">
    <property type="entry name" value="Cysteine proteinases"/>
    <property type="match status" value="1"/>
</dbReference>
<dbReference type="PANTHER" id="PTHR24006">
    <property type="entry name" value="UBIQUITIN CARBOXYL-TERMINAL HYDROLASE"/>
    <property type="match status" value="1"/>
</dbReference>
<dbReference type="InterPro" id="IPR018200">
    <property type="entry name" value="USP_CS"/>
</dbReference>
<dbReference type="STRING" id="1314790.A0A1Y1YP39"/>
<comment type="similarity">
    <text evidence="2 7">Belongs to the peptidase C19 family.</text>
</comment>
<dbReference type="InParanoid" id="A0A1Y1YP39"/>
<dbReference type="InterPro" id="IPR028889">
    <property type="entry name" value="USP"/>
</dbReference>
<evidence type="ECO:0000313" key="10">
    <source>
        <dbReference type="EMBL" id="ORX99735.1"/>
    </source>
</evidence>
<proteinExistence type="inferred from homology"/>
<evidence type="ECO:0000259" key="9">
    <source>
        <dbReference type="PROSITE" id="PS50235"/>
    </source>
</evidence>
<evidence type="ECO:0000256" key="8">
    <source>
        <dbReference type="SAM" id="MobiDB-lite"/>
    </source>
</evidence>
<organism evidence="10 11">
    <name type="scientific">Basidiobolus meristosporus CBS 931.73</name>
    <dbReference type="NCBI Taxonomy" id="1314790"/>
    <lineage>
        <taxon>Eukaryota</taxon>
        <taxon>Fungi</taxon>
        <taxon>Fungi incertae sedis</taxon>
        <taxon>Zoopagomycota</taxon>
        <taxon>Entomophthoromycotina</taxon>
        <taxon>Basidiobolomycetes</taxon>
        <taxon>Basidiobolales</taxon>
        <taxon>Basidiobolaceae</taxon>
        <taxon>Basidiobolus</taxon>
    </lineage>
</organism>
<dbReference type="InterPro" id="IPR038765">
    <property type="entry name" value="Papain-like_cys_pep_sf"/>
</dbReference>
<dbReference type="GO" id="GO:0016579">
    <property type="term" value="P:protein deubiquitination"/>
    <property type="evidence" value="ECO:0007669"/>
    <property type="project" value="InterPro"/>
</dbReference>
<dbReference type="PROSITE" id="PS50235">
    <property type="entry name" value="USP_3"/>
    <property type="match status" value="1"/>
</dbReference>
<dbReference type="Gene3D" id="3.90.70.10">
    <property type="entry name" value="Cysteine proteinases"/>
    <property type="match status" value="1"/>
</dbReference>
<comment type="caution">
    <text evidence="10">The sequence shown here is derived from an EMBL/GenBank/DDBJ whole genome shotgun (WGS) entry which is preliminary data.</text>
</comment>
<dbReference type="PANTHER" id="PTHR24006:SF758">
    <property type="entry name" value="UBIQUITIN CARBOXYL-TERMINAL HYDROLASE 36"/>
    <property type="match status" value="1"/>
</dbReference>
<evidence type="ECO:0000256" key="2">
    <source>
        <dbReference type="ARBA" id="ARBA00009085"/>
    </source>
</evidence>
<evidence type="ECO:0000256" key="7">
    <source>
        <dbReference type="RuleBase" id="RU366025"/>
    </source>
</evidence>
<gene>
    <name evidence="10" type="ORF">K493DRAFT_279424</name>
</gene>
<keyword evidence="6 7" id="KW-0788">Thiol protease</keyword>
<evidence type="ECO:0000313" key="11">
    <source>
        <dbReference type="Proteomes" id="UP000193498"/>
    </source>
</evidence>
<dbReference type="GO" id="GO:0004843">
    <property type="term" value="F:cysteine-type deubiquitinase activity"/>
    <property type="evidence" value="ECO:0007669"/>
    <property type="project" value="UniProtKB-UniRule"/>
</dbReference>
<name>A0A1Y1YP39_9FUNG</name>
<feature type="domain" description="USP" evidence="9">
    <location>
        <begin position="37"/>
        <end position="346"/>
    </location>
</feature>
<evidence type="ECO:0000256" key="5">
    <source>
        <dbReference type="ARBA" id="ARBA00022801"/>
    </source>
</evidence>
<dbReference type="FunCoup" id="A0A1Y1YP39">
    <property type="interactions" value="254"/>
</dbReference>
<dbReference type="EMBL" id="MCFE01000093">
    <property type="protein sequence ID" value="ORX99735.1"/>
    <property type="molecule type" value="Genomic_DNA"/>
</dbReference>
<feature type="region of interest" description="Disordered" evidence="8">
    <location>
        <begin position="352"/>
        <end position="375"/>
    </location>
</feature>
<keyword evidence="3 7" id="KW-0645">Protease</keyword>
<evidence type="ECO:0000256" key="3">
    <source>
        <dbReference type="ARBA" id="ARBA00022670"/>
    </source>
</evidence>
<dbReference type="PROSITE" id="PS00972">
    <property type="entry name" value="USP_1"/>
    <property type="match status" value="1"/>
</dbReference>
<dbReference type="GO" id="GO:0005829">
    <property type="term" value="C:cytosol"/>
    <property type="evidence" value="ECO:0007669"/>
    <property type="project" value="TreeGrafter"/>
</dbReference>
<reference evidence="10 11" key="1">
    <citation type="submission" date="2016-07" db="EMBL/GenBank/DDBJ databases">
        <title>Pervasive Adenine N6-methylation of Active Genes in Fungi.</title>
        <authorList>
            <consortium name="DOE Joint Genome Institute"/>
            <person name="Mondo S.J."/>
            <person name="Dannebaum R.O."/>
            <person name="Kuo R.C."/>
            <person name="Labutti K."/>
            <person name="Haridas S."/>
            <person name="Kuo A."/>
            <person name="Salamov A."/>
            <person name="Ahrendt S.R."/>
            <person name="Lipzen A."/>
            <person name="Sullivan W."/>
            <person name="Andreopoulos W.B."/>
            <person name="Clum A."/>
            <person name="Lindquist E."/>
            <person name="Daum C."/>
            <person name="Ramamoorthy G.K."/>
            <person name="Gryganskyi A."/>
            <person name="Culley D."/>
            <person name="Magnuson J.K."/>
            <person name="James T.Y."/>
            <person name="O'Malley M.A."/>
            <person name="Stajich J.E."/>
            <person name="Spatafora J.W."/>
            <person name="Visel A."/>
            <person name="Grigoriev I.V."/>
        </authorList>
    </citation>
    <scope>NUCLEOTIDE SEQUENCE [LARGE SCALE GENOMIC DNA]</scope>
    <source>
        <strain evidence="10 11">CBS 931.73</strain>
    </source>
</reference>
<dbReference type="PROSITE" id="PS00973">
    <property type="entry name" value="USP_2"/>
    <property type="match status" value="1"/>
</dbReference>
<evidence type="ECO:0000256" key="6">
    <source>
        <dbReference type="ARBA" id="ARBA00022807"/>
    </source>
</evidence>
<dbReference type="InterPro" id="IPR001394">
    <property type="entry name" value="Peptidase_C19_UCH"/>
</dbReference>
<dbReference type="CDD" id="cd02661">
    <property type="entry name" value="Peptidase_C19E"/>
    <property type="match status" value="1"/>
</dbReference>
<dbReference type="GO" id="GO:0005634">
    <property type="term" value="C:nucleus"/>
    <property type="evidence" value="ECO:0007669"/>
    <property type="project" value="TreeGrafter"/>
</dbReference>
<dbReference type="Proteomes" id="UP000193498">
    <property type="component" value="Unassembled WGS sequence"/>
</dbReference>
<comment type="catalytic activity">
    <reaction evidence="1 7">
        <text>Thiol-dependent hydrolysis of ester, thioester, amide, peptide and isopeptide bonds formed by the C-terminal Gly of ubiquitin (a 76-residue protein attached to proteins as an intracellular targeting signal).</text>
        <dbReference type="EC" id="3.4.19.12"/>
    </reaction>
</comment>
<dbReference type="GO" id="GO:0006508">
    <property type="term" value="P:proteolysis"/>
    <property type="evidence" value="ECO:0007669"/>
    <property type="project" value="UniProtKB-KW"/>
</dbReference>
<dbReference type="OrthoDB" id="289038at2759"/>
<dbReference type="FunFam" id="3.90.70.10:FF:000119">
    <property type="entry name" value="Ubiquitin specific peptidase 36"/>
    <property type="match status" value="1"/>
</dbReference>
<protein>
    <recommendedName>
        <fullName evidence="7">Ubiquitin carboxyl-terminal hydrolase</fullName>
        <ecNumber evidence="7">3.4.19.12</ecNumber>
    </recommendedName>
</protein>
<evidence type="ECO:0000256" key="4">
    <source>
        <dbReference type="ARBA" id="ARBA00022786"/>
    </source>
</evidence>
<dbReference type="Pfam" id="PF00443">
    <property type="entry name" value="UCH"/>
    <property type="match status" value="1"/>
</dbReference>
<keyword evidence="11" id="KW-1185">Reference proteome</keyword>
<dbReference type="EC" id="3.4.19.12" evidence="7"/>
<keyword evidence="5 7" id="KW-0378">Hydrolase</keyword>
<evidence type="ECO:0000256" key="1">
    <source>
        <dbReference type="ARBA" id="ARBA00000707"/>
    </source>
</evidence>
<dbReference type="InterPro" id="IPR050164">
    <property type="entry name" value="Peptidase_C19"/>
</dbReference>